<dbReference type="EMBL" id="FMCU01000005">
    <property type="protein sequence ID" value="SCF09638.1"/>
    <property type="molecule type" value="Genomic_DNA"/>
</dbReference>
<dbReference type="Proteomes" id="UP000198797">
    <property type="component" value="Unassembled WGS sequence"/>
</dbReference>
<dbReference type="AlphaFoldDB" id="A0A1C4XMD9"/>
<organism evidence="1 2">
    <name type="scientific">Micromonospora matsumotoense</name>
    <dbReference type="NCBI Taxonomy" id="121616"/>
    <lineage>
        <taxon>Bacteria</taxon>
        <taxon>Bacillati</taxon>
        <taxon>Actinomycetota</taxon>
        <taxon>Actinomycetes</taxon>
        <taxon>Micromonosporales</taxon>
        <taxon>Micromonosporaceae</taxon>
        <taxon>Micromonospora</taxon>
    </lineage>
</organism>
<evidence type="ECO:0000313" key="2">
    <source>
        <dbReference type="Proteomes" id="UP000198797"/>
    </source>
</evidence>
<proteinExistence type="predicted"/>
<sequence length="238" mass="25890">MAPASAPSALIDAVVRVMRDLAVHPLSLEIDGDGARVLTTMHAHALRTRSRGPYRQDDLPPEALAMIDWLSLRLSVDPQRVDVTIEGGGPWPRLLLELPAKRVTVRFVVPEDAPPGYQPESNNITLSGDVNIALEFLAGSLRALGGRLRGEPPVTLTLSYPDDPHYERHIAGVPQEFRDLIPPVVADLAVDRSRFSRKQRAAHDDALRAAAYTDQPMEPVTGGGLSTRLGSARLRVSP</sequence>
<reference evidence="2" key="1">
    <citation type="submission" date="2016-06" db="EMBL/GenBank/DDBJ databases">
        <authorList>
            <person name="Varghese N."/>
            <person name="Submissions Spin"/>
        </authorList>
    </citation>
    <scope>NUCLEOTIDE SEQUENCE [LARGE SCALE GENOMIC DNA]</scope>
    <source>
        <strain evidence="2">DSM 44100</strain>
    </source>
</reference>
<dbReference type="OrthoDB" id="4109521at2"/>
<gene>
    <name evidence="1" type="ORF">GA0070216_10535</name>
</gene>
<dbReference type="RefSeq" id="WP_091244103.1">
    <property type="nucleotide sequence ID" value="NZ_FMCU01000005.1"/>
</dbReference>
<accession>A0A1C4XMD9</accession>
<keyword evidence="2" id="KW-1185">Reference proteome</keyword>
<name>A0A1C4XMD9_9ACTN</name>
<evidence type="ECO:0000313" key="1">
    <source>
        <dbReference type="EMBL" id="SCF09638.1"/>
    </source>
</evidence>
<protein>
    <submittedName>
        <fullName evidence="1">Uncharacterized protein</fullName>
    </submittedName>
</protein>